<reference evidence="1 2" key="1">
    <citation type="submission" date="2018-11" db="EMBL/GenBank/DDBJ databases">
        <title>Rhodococcus spongicola sp. nov. and Rhodococcus xishaensis sp. nov. from marine sponges.</title>
        <authorList>
            <person name="Li L."/>
            <person name="Lin H.W."/>
        </authorList>
    </citation>
    <scope>NUCLEOTIDE SEQUENCE [LARGE SCALE GENOMIC DNA]</scope>
    <source>
        <strain evidence="1 2">CCTCC AB2014297</strain>
    </source>
</reference>
<organism evidence="1 2">
    <name type="scientific">Prescottella agglutinans</name>
    <dbReference type="NCBI Taxonomy" id="1644129"/>
    <lineage>
        <taxon>Bacteria</taxon>
        <taxon>Bacillati</taxon>
        <taxon>Actinomycetota</taxon>
        <taxon>Actinomycetes</taxon>
        <taxon>Mycobacteriales</taxon>
        <taxon>Nocardiaceae</taxon>
        <taxon>Prescottella</taxon>
    </lineage>
</organism>
<comment type="caution">
    <text evidence="1">The sequence shown here is derived from an EMBL/GenBank/DDBJ whole genome shotgun (WGS) entry which is preliminary data.</text>
</comment>
<proteinExistence type="predicted"/>
<protein>
    <submittedName>
        <fullName evidence="1">Uncharacterized protein</fullName>
    </submittedName>
</protein>
<dbReference type="OrthoDB" id="3831210at2"/>
<dbReference type="RefSeq" id="WP_127917329.1">
    <property type="nucleotide sequence ID" value="NZ_RKLP01000009.1"/>
</dbReference>
<keyword evidence="2" id="KW-1185">Reference proteome</keyword>
<dbReference type="Proteomes" id="UP000286208">
    <property type="component" value="Unassembled WGS sequence"/>
</dbReference>
<dbReference type="EMBL" id="RKLP01000009">
    <property type="protein sequence ID" value="RVW08171.1"/>
    <property type="molecule type" value="Genomic_DNA"/>
</dbReference>
<evidence type="ECO:0000313" key="1">
    <source>
        <dbReference type="EMBL" id="RVW08171.1"/>
    </source>
</evidence>
<gene>
    <name evidence="1" type="ORF">EGT67_17320</name>
</gene>
<evidence type="ECO:0000313" key="2">
    <source>
        <dbReference type="Proteomes" id="UP000286208"/>
    </source>
</evidence>
<sequence length="94" mass="10086">MTEAILDRQNSPQSHSAALDRITQGSRFAIRLPIVGDVGVPSPEHVAYYAALGLLAVFEVIEWPVAVAIAVGHALAEDQHHRALHEVGEALESV</sequence>
<accession>A0A438BB92</accession>
<name>A0A438BB92_9NOCA</name>
<dbReference type="AlphaFoldDB" id="A0A438BB92"/>